<dbReference type="Gene3D" id="3.40.350.10">
    <property type="entry name" value="Creatinase/prolidase N-terminal domain"/>
    <property type="match status" value="1"/>
</dbReference>
<dbReference type="Gene3D" id="3.90.230.10">
    <property type="entry name" value="Creatinase/methionine aminopeptidase superfamily"/>
    <property type="match status" value="1"/>
</dbReference>
<dbReference type="EMBL" id="VITY01000017">
    <property type="protein sequence ID" value="TWB88898.1"/>
    <property type="molecule type" value="Genomic_DNA"/>
</dbReference>
<reference evidence="3 4" key="1">
    <citation type="submission" date="2019-06" db="EMBL/GenBank/DDBJ databases">
        <title>Genomic Encyclopedia of Type Strains, Phase IV (KMG-V): Genome sequencing to study the core and pangenomes of soil and plant-associated prokaryotes.</title>
        <authorList>
            <person name="Whitman W."/>
        </authorList>
    </citation>
    <scope>NUCLEOTIDE SEQUENCE [LARGE SCALE GENOMIC DNA]</scope>
    <source>
        <strain evidence="3 4">BR 10355</strain>
    </source>
</reference>
<dbReference type="InterPro" id="IPR036005">
    <property type="entry name" value="Creatinase/aminopeptidase-like"/>
</dbReference>
<dbReference type="Pfam" id="PF01321">
    <property type="entry name" value="Creatinase_N"/>
    <property type="match status" value="1"/>
</dbReference>
<protein>
    <submittedName>
        <fullName evidence="3">Xaa-Pro aminopeptidase</fullName>
    </submittedName>
</protein>
<dbReference type="SUPFAM" id="SSF53092">
    <property type="entry name" value="Creatinase/prolidase N-terminal domain"/>
    <property type="match status" value="1"/>
</dbReference>
<keyword evidence="3" id="KW-0645">Protease</keyword>
<organism evidence="3 4">
    <name type="scientific">Bradyrhizobium macuxiense</name>
    <dbReference type="NCBI Taxonomy" id="1755647"/>
    <lineage>
        <taxon>Bacteria</taxon>
        <taxon>Pseudomonadati</taxon>
        <taxon>Pseudomonadota</taxon>
        <taxon>Alphaproteobacteria</taxon>
        <taxon>Hyphomicrobiales</taxon>
        <taxon>Nitrobacteraceae</taxon>
        <taxon>Bradyrhizobium</taxon>
    </lineage>
</organism>
<evidence type="ECO:0000259" key="1">
    <source>
        <dbReference type="Pfam" id="PF00557"/>
    </source>
</evidence>
<dbReference type="Proteomes" id="UP000321304">
    <property type="component" value="Unassembled WGS sequence"/>
</dbReference>
<dbReference type="GO" id="GO:0004177">
    <property type="term" value="F:aminopeptidase activity"/>
    <property type="evidence" value="ECO:0007669"/>
    <property type="project" value="UniProtKB-KW"/>
</dbReference>
<feature type="domain" description="Creatinase N-terminal" evidence="2">
    <location>
        <begin position="17"/>
        <end position="163"/>
    </location>
</feature>
<dbReference type="InterPro" id="IPR000994">
    <property type="entry name" value="Pept_M24"/>
</dbReference>
<dbReference type="RefSeq" id="WP_146991851.1">
    <property type="nucleotide sequence ID" value="NZ_VITY01000017.1"/>
</dbReference>
<name>A0A560L048_9BRAD</name>
<dbReference type="GO" id="GO:0008235">
    <property type="term" value="F:metalloexopeptidase activity"/>
    <property type="evidence" value="ECO:0007669"/>
    <property type="project" value="UniProtKB-ARBA"/>
</dbReference>
<evidence type="ECO:0000259" key="2">
    <source>
        <dbReference type="Pfam" id="PF01321"/>
    </source>
</evidence>
<evidence type="ECO:0000313" key="3">
    <source>
        <dbReference type="EMBL" id="TWB88898.1"/>
    </source>
</evidence>
<dbReference type="InterPro" id="IPR001714">
    <property type="entry name" value="Pept_M24_MAP"/>
</dbReference>
<dbReference type="InterPro" id="IPR029149">
    <property type="entry name" value="Creatin/AminoP/Spt16_N"/>
</dbReference>
<dbReference type="PRINTS" id="PR00599">
    <property type="entry name" value="MAPEPTIDASE"/>
</dbReference>
<accession>A0A560L048</accession>
<dbReference type="PANTHER" id="PTHR46112">
    <property type="entry name" value="AMINOPEPTIDASE"/>
    <property type="match status" value="1"/>
</dbReference>
<proteinExistence type="predicted"/>
<keyword evidence="4" id="KW-1185">Reference proteome</keyword>
<feature type="domain" description="Peptidase M24" evidence="1">
    <location>
        <begin position="171"/>
        <end position="376"/>
    </location>
</feature>
<dbReference type="SUPFAM" id="SSF55920">
    <property type="entry name" value="Creatinase/aminopeptidase"/>
    <property type="match status" value="1"/>
</dbReference>
<keyword evidence="3" id="KW-0031">Aminopeptidase</keyword>
<evidence type="ECO:0000313" key="4">
    <source>
        <dbReference type="Proteomes" id="UP000321304"/>
    </source>
</evidence>
<gene>
    <name evidence="3" type="ORF">FBZ93_11781</name>
</gene>
<dbReference type="InterPro" id="IPR050659">
    <property type="entry name" value="Peptidase_M24B"/>
</dbReference>
<sequence length="396" mass="43905">MDNAFDTIATTAPFDTAKLDRLMDEARLDILIATSRHNVQYLLGGYRFFFFDVMEAIGTSRYLPVFVYQKGRPENSIYIGNRMEKFEQELGRIWTPLVKTGSWGTIDAMALAIDHVRRLGGAARRVGIEAGFLPADARDHLRAGLNDAEFHEAHFMLERLRAVKSPAELDLIREASERVVDAMMATFRSCAPGMTKNDVVARLRREEQERDLVFEYCLIAAGKSHNRAPSNQRLAEGDVISIDSGGNYRGYIGDLSRMGILGEPDSELRELLQEIEDIQQVARRAIRPGAMGGDIIAGGEAAVKSSPHRAVLDFTAHGIGLVSHEAPRLTATGPVPYAPYDADRPLERGMVISIETALLHPARGYIKLEDTLIVTESGWEAPGDHGREWNSSRLMA</sequence>
<comment type="caution">
    <text evidence="3">The sequence shown here is derived from an EMBL/GenBank/DDBJ whole genome shotgun (WGS) entry which is preliminary data.</text>
</comment>
<dbReference type="PANTHER" id="PTHR46112:SF3">
    <property type="entry name" value="AMINOPEPTIDASE YPDF"/>
    <property type="match status" value="1"/>
</dbReference>
<keyword evidence="3" id="KW-0378">Hydrolase</keyword>
<dbReference type="AlphaFoldDB" id="A0A560L048"/>
<dbReference type="CDD" id="cd01066">
    <property type="entry name" value="APP_MetAP"/>
    <property type="match status" value="1"/>
</dbReference>
<dbReference type="Pfam" id="PF00557">
    <property type="entry name" value="Peptidase_M24"/>
    <property type="match status" value="1"/>
</dbReference>
<dbReference type="InterPro" id="IPR000587">
    <property type="entry name" value="Creatinase_N"/>
</dbReference>
<dbReference type="OrthoDB" id="9806388at2"/>